<dbReference type="AlphaFoldDB" id="A0A9D1Q1B9"/>
<proteinExistence type="predicted"/>
<name>A0A9D1Q1B9_9FIRM</name>
<dbReference type="PROSITE" id="PS50110">
    <property type="entry name" value="RESPONSE_REGULATORY"/>
    <property type="match status" value="1"/>
</dbReference>
<evidence type="ECO:0000313" key="7">
    <source>
        <dbReference type="Proteomes" id="UP000823990"/>
    </source>
</evidence>
<feature type="domain" description="HTH LytTR-type" evidence="5">
    <location>
        <begin position="130"/>
        <end position="228"/>
    </location>
</feature>
<evidence type="ECO:0000313" key="6">
    <source>
        <dbReference type="EMBL" id="HIW02921.1"/>
    </source>
</evidence>
<dbReference type="GO" id="GO:0000156">
    <property type="term" value="F:phosphorelay response regulator activity"/>
    <property type="evidence" value="ECO:0007669"/>
    <property type="project" value="InterPro"/>
</dbReference>
<evidence type="ECO:0000256" key="2">
    <source>
        <dbReference type="ARBA" id="ARBA00024867"/>
    </source>
</evidence>
<comment type="caution">
    <text evidence="6">The sequence shown here is derived from an EMBL/GenBank/DDBJ whole genome shotgun (WGS) entry which is preliminary data.</text>
</comment>
<dbReference type="InterPro" id="IPR011006">
    <property type="entry name" value="CheY-like_superfamily"/>
</dbReference>
<dbReference type="Pfam" id="PF00072">
    <property type="entry name" value="Response_reg"/>
    <property type="match status" value="1"/>
</dbReference>
<dbReference type="InterPro" id="IPR001789">
    <property type="entry name" value="Sig_transdc_resp-reg_receiver"/>
</dbReference>
<evidence type="ECO:0000256" key="1">
    <source>
        <dbReference type="ARBA" id="ARBA00018672"/>
    </source>
</evidence>
<feature type="domain" description="Response regulatory" evidence="4">
    <location>
        <begin position="2"/>
        <end position="119"/>
    </location>
</feature>
<comment type="function">
    <text evidence="2">May play the central regulatory role in sporulation. It may be an element of the effector pathway responsible for the activation of sporulation genes in response to nutritional stress. Spo0A may act in concert with spo0H (a sigma factor) to control the expression of some genes that are critical to the sporulation process.</text>
</comment>
<reference evidence="6" key="2">
    <citation type="submission" date="2021-04" db="EMBL/GenBank/DDBJ databases">
        <authorList>
            <person name="Gilroy R."/>
        </authorList>
    </citation>
    <scope>NUCLEOTIDE SEQUENCE</scope>
    <source>
        <strain evidence="6">12435</strain>
    </source>
</reference>
<dbReference type="SMART" id="SM00448">
    <property type="entry name" value="REC"/>
    <property type="match status" value="1"/>
</dbReference>
<dbReference type="SMART" id="SM00850">
    <property type="entry name" value="LytTR"/>
    <property type="match status" value="1"/>
</dbReference>
<evidence type="ECO:0000259" key="5">
    <source>
        <dbReference type="PROSITE" id="PS50930"/>
    </source>
</evidence>
<evidence type="ECO:0000256" key="3">
    <source>
        <dbReference type="PROSITE-ProRule" id="PRU00169"/>
    </source>
</evidence>
<dbReference type="Gene3D" id="3.40.50.2300">
    <property type="match status" value="1"/>
</dbReference>
<dbReference type="PROSITE" id="PS50930">
    <property type="entry name" value="HTH_LYTTR"/>
    <property type="match status" value="1"/>
</dbReference>
<protein>
    <recommendedName>
        <fullName evidence="1">Stage 0 sporulation protein A homolog</fullName>
    </recommendedName>
</protein>
<keyword evidence="3" id="KW-0597">Phosphoprotein</keyword>
<feature type="modified residue" description="4-aspartylphosphate" evidence="3">
    <location>
        <position position="56"/>
    </location>
</feature>
<dbReference type="Proteomes" id="UP000823990">
    <property type="component" value="Unassembled WGS sequence"/>
</dbReference>
<dbReference type="GO" id="GO:0003677">
    <property type="term" value="F:DNA binding"/>
    <property type="evidence" value="ECO:0007669"/>
    <property type="project" value="UniProtKB-KW"/>
</dbReference>
<dbReference type="Gene3D" id="2.40.50.1020">
    <property type="entry name" value="LytTr DNA-binding domain"/>
    <property type="match status" value="1"/>
</dbReference>
<dbReference type="Pfam" id="PF04397">
    <property type="entry name" value="LytTR"/>
    <property type="match status" value="1"/>
</dbReference>
<organism evidence="6 7">
    <name type="scientific">Candidatus Protoclostridium stercorigallinarum</name>
    <dbReference type="NCBI Taxonomy" id="2838741"/>
    <lineage>
        <taxon>Bacteria</taxon>
        <taxon>Bacillati</taxon>
        <taxon>Bacillota</taxon>
        <taxon>Clostridia</taxon>
        <taxon>Candidatus Protoclostridium</taxon>
    </lineage>
</organism>
<reference evidence="6" key="1">
    <citation type="journal article" date="2021" name="PeerJ">
        <title>Extensive microbial diversity within the chicken gut microbiome revealed by metagenomics and culture.</title>
        <authorList>
            <person name="Gilroy R."/>
            <person name="Ravi A."/>
            <person name="Getino M."/>
            <person name="Pursley I."/>
            <person name="Horton D.L."/>
            <person name="Alikhan N.F."/>
            <person name="Baker D."/>
            <person name="Gharbi K."/>
            <person name="Hall N."/>
            <person name="Watson M."/>
            <person name="Adriaenssens E.M."/>
            <person name="Foster-Nyarko E."/>
            <person name="Jarju S."/>
            <person name="Secka A."/>
            <person name="Antonio M."/>
            <person name="Oren A."/>
            <person name="Chaudhuri R.R."/>
            <person name="La Ragione R."/>
            <person name="Hildebrand F."/>
            <person name="Pallen M.J."/>
        </authorList>
    </citation>
    <scope>NUCLEOTIDE SEQUENCE</scope>
    <source>
        <strain evidence="6">12435</strain>
    </source>
</reference>
<dbReference type="InterPro" id="IPR007492">
    <property type="entry name" value="LytTR_DNA-bd_dom"/>
</dbReference>
<sequence>MRVAIVEDDEGEVRELKALFERYGRQHGEDITISAYGDAVNFLTDYRPDYDLVLLDIEMPLMDGMTAAGKLRELDPYVILVFVTNMRQYAVAGYSVNALDFMVKPVTWFDFERLMNKVRRAVEAGENRDVTVSGGGVLKRIPSSRIKYVEIYRHKLTVHTEFGDIETWGSLADIEEQVPADSFAKPKNCYLVNLKFVDGVEKEDVIVGSERLKISHIRRKEFMEALMRYLGRRR</sequence>
<dbReference type="EMBL" id="DXHS01000099">
    <property type="protein sequence ID" value="HIW02921.1"/>
    <property type="molecule type" value="Genomic_DNA"/>
</dbReference>
<dbReference type="SUPFAM" id="SSF52172">
    <property type="entry name" value="CheY-like"/>
    <property type="match status" value="1"/>
</dbReference>
<accession>A0A9D1Q1B9</accession>
<dbReference type="PANTHER" id="PTHR37299:SF1">
    <property type="entry name" value="STAGE 0 SPORULATION PROTEIN A HOMOLOG"/>
    <property type="match status" value="1"/>
</dbReference>
<dbReference type="InterPro" id="IPR046947">
    <property type="entry name" value="LytR-like"/>
</dbReference>
<gene>
    <name evidence="6" type="ORF">H9892_06235</name>
</gene>
<dbReference type="PANTHER" id="PTHR37299">
    <property type="entry name" value="TRANSCRIPTIONAL REGULATOR-RELATED"/>
    <property type="match status" value="1"/>
</dbReference>
<evidence type="ECO:0000259" key="4">
    <source>
        <dbReference type="PROSITE" id="PS50110"/>
    </source>
</evidence>
<keyword evidence="6" id="KW-0238">DNA-binding</keyword>